<evidence type="ECO:0000259" key="3">
    <source>
        <dbReference type="Pfam" id="PF13229"/>
    </source>
</evidence>
<reference evidence="5" key="1">
    <citation type="journal article" date="2019" name="Int. J. Syst. Evol. Microbiol.">
        <title>The Global Catalogue of Microorganisms (GCM) 10K type strain sequencing project: providing services to taxonomists for standard genome sequencing and annotation.</title>
        <authorList>
            <consortium name="The Broad Institute Genomics Platform"/>
            <consortium name="The Broad Institute Genome Sequencing Center for Infectious Disease"/>
            <person name="Wu L."/>
            <person name="Ma J."/>
        </authorList>
    </citation>
    <scope>NUCLEOTIDE SEQUENCE [LARGE SCALE GENOMIC DNA]</scope>
    <source>
        <strain evidence="5">TBRC 7912</strain>
    </source>
</reference>
<dbReference type="PROSITE" id="PS51318">
    <property type="entry name" value="TAT"/>
    <property type="match status" value="1"/>
</dbReference>
<feature type="signal peptide" evidence="2">
    <location>
        <begin position="1"/>
        <end position="34"/>
    </location>
</feature>
<accession>A0ABV8F8Y6</accession>
<sequence>MNYGKEPGKRHVLKTAAFTLALTAALAVPSPSAAADEEVGCGAVLTSDVTLTRDLNCAGDGLTIGADGVTVDLAGHSIAGDGTGRGVAVGDRKGVAVHDGVISGFRLGAEVVGGAAVFSRVRFAGNALSADQAASLTLVGPRSACLAEGIDVTGSSVLTIDRCTVHGRLQGTNGHGWTVKGSVLSNGYLELAESGSNVFSGNLFDGFPVNLTERSNDNLYTDNVFTNAQVGFRAEHSAGAPNRVENNVFKANRYGMTFWVSFSNVSVSGNKFEGNRVAGILIDPIRFTGVTPYPVSGNTFVHNGLAPLGAVDRDGDPIKDGVHVSGTEQAPVELARNDGTDNGGFVIWGRAGEVTDGGGNHGPCGPRNDPGLNCS</sequence>
<evidence type="ECO:0000313" key="5">
    <source>
        <dbReference type="Proteomes" id="UP001595698"/>
    </source>
</evidence>
<evidence type="ECO:0000313" key="4">
    <source>
        <dbReference type="EMBL" id="MFC3985139.1"/>
    </source>
</evidence>
<name>A0ABV8F8Y6_9ACTN</name>
<dbReference type="InterPro" id="IPR006626">
    <property type="entry name" value="PbH1"/>
</dbReference>
<comment type="caution">
    <text evidence="4">The sequence shown here is derived from an EMBL/GenBank/DDBJ whole genome shotgun (WGS) entry which is preliminary data.</text>
</comment>
<proteinExistence type="predicted"/>
<dbReference type="Proteomes" id="UP001595698">
    <property type="component" value="Unassembled WGS sequence"/>
</dbReference>
<dbReference type="InterPro" id="IPR006311">
    <property type="entry name" value="TAT_signal"/>
</dbReference>
<evidence type="ECO:0000256" key="2">
    <source>
        <dbReference type="SAM" id="SignalP"/>
    </source>
</evidence>
<dbReference type="Pfam" id="PF13229">
    <property type="entry name" value="Beta_helix"/>
    <property type="match status" value="1"/>
</dbReference>
<feature type="region of interest" description="Disordered" evidence="1">
    <location>
        <begin position="356"/>
        <end position="375"/>
    </location>
</feature>
<protein>
    <submittedName>
        <fullName evidence="4">Right-handed parallel beta-helix repeat-containing protein</fullName>
    </submittedName>
</protein>
<feature type="chain" id="PRO_5046831152" evidence="2">
    <location>
        <begin position="35"/>
        <end position="375"/>
    </location>
</feature>
<dbReference type="SMART" id="SM00710">
    <property type="entry name" value="PbH1"/>
    <property type="match status" value="6"/>
</dbReference>
<dbReference type="InterPro" id="IPR039448">
    <property type="entry name" value="Beta_helix"/>
</dbReference>
<feature type="domain" description="Right handed beta helix" evidence="3">
    <location>
        <begin position="147"/>
        <end position="272"/>
    </location>
</feature>
<dbReference type="EMBL" id="JBHSBC010000041">
    <property type="protein sequence ID" value="MFC3985139.1"/>
    <property type="molecule type" value="Genomic_DNA"/>
</dbReference>
<dbReference type="SUPFAM" id="SSF51126">
    <property type="entry name" value="Pectin lyase-like"/>
    <property type="match status" value="1"/>
</dbReference>
<keyword evidence="5" id="KW-1185">Reference proteome</keyword>
<evidence type="ECO:0000256" key="1">
    <source>
        <dbReference type="SAM" id="MobiDB-lite"/>
    </source>
</evidence>
<dbReference type="InterPro" id="IPR012334">
    <property type="entry name" value="Pectin_lyas_fold"/>
</dbReference>
<organism evidence="4 5">
    <name type="scientific">Streptosporangium jomthongense</name>
    <dbReference type="NCBI Taxonomy" id="1193683"/>
    <lineage>
        <taxon>Bacteria</taxon>
        <taxon>Bacillati</taxon>
        <taxon>Actinomycetota</taxon>
        <taxon>Actinomycetes</taxon>
        <taxon>Streptosporangiales</taxon>
        <taxon>Streptosporangiaceae</taxon>
        <taxon>Streptosporangium</taxon>
    </lineage>
</organism>
<dbReference type="RefSeq" id="WP_386195158.1">
    <property type="nucleotide sequence ID" value="NZ_JBHSBC010000041.1"/>
</dbReference>
<dbReference type="InterPro" id="IPR011050">
    <property type="entry name" value="Pectin_lyase_fold/virulence"/>
</dbReference>
<gene>
    <name evidence="4" type="ORF">ACFOYY_33775</name>
</gene>
<dbReference type="Gene3D" id="2.160.20.10">
    <property type="entry name" value="Single-stranded right-handed beta-helix, Pectin lyase-like"/>
    <property type="match status" value="1"/>
</dbReference>
<keyword evidence="2" id="KW-0732">Signal</keyword>